<dbReference type="InterPro" id="IPR000212">
    <property type="entry name" value="DNA_helicase_UvrD/REP"/>
</dbReference>
<dbReference type="InterPro" id="IPR027417">
    <property type="entry name" value="P-loop_NTPase"/>
</dbReference>
<evidence type="ECO:0000313" key="20">
    <source>
        <dbReference type="Proteomes" id="UP000288405"/>
    </source>
</evidence>
<feature type="binding site" evidence="16">
    <location>
        <begin position="22"/>
        <end position="29"/>
    </location>
    <ligand>
        <name>ATP</name>
        <dbReference type="ChEBI" id="CHEBI:30616"/>
    </ligand>
</feature>
<proteinExistence type="inferred from homology"/>
<keyword evidence="4 15" id="KW-0227">DNA damage</keyword>
<comment type="function">
    <text evidence="15">A helicase/nuclease that prepares dsDNA breaks (DSB) for recombinational DNA repair. Binds to DSBs and unwinds DNA via a highly rapid and processive ATP-dependent bidirectional helicase activity. Unwinds dsDNA until it encounters a Chi (crossover hotspot instigator) sequence from the 3' direction. Cuts ssDNA a few nucleotides 3' to the Chi site. The properties and activities of the enzyme are changed at Chi. The Chi-altered holoenzyme produces a long 3'-ssDNA overhang and facilitates RecA-binding to the ssDNA for homologous DNA recombination and repair. Holoenzyme degrades any linearized DNA that is unable to undergo homologous recombination. In the holoenzyme this subunit contributes ATPase, 3'-5' helicase, exonuclease activity and loads RecA onto ssDNA.</text>
</comment>
<keyword evidence="6 15" id="KW-0347">Helicase</keyword>
<dbReference type="PROSITE" id="PS51217">
    <property type="entry name" value="UVRD_HELICASE_CTER"/>
    <property type="match status" value="1"/>
</dbReference>
<evidence type="ECO:0000256" key="3">
    <source>
        <dbReference type="ARBA" id="ARBA00022741"/>
    </source>
</evidence>
<comment type="catalytic activity">
    <reaction evidence="13 15">
        <text>Couples ATP hydrolysis with the unwinding of duplex DNA by translocating in the 3'-5' direction.</text>
        <dbReference type="EC" id="5.6.2.4"/>
    </reaction>
</comment>
<evidence type="ECO:0000256" key="12">
    <source>
        <dbReference type="ARBA" id="ARBA00023235"/>
    </source>
</evidence>
<dbReference type="Gene3D" id="1.10.486.10">
    <property type="entry name" value="PCRA, domain 4"/>
    <property type="match status" value="1"/>
</dbReference>
<keyword evidence="12 15" id="KW-0413">Isomerase</keyword>
<dbReference type="RefSeq" id="WP_126776641.1">
    <property type="nucleotide sequence ID" value="NZ_PIPM01000004.1"/>
</dbReference>
<keyword evidence="9 15" id="KW-0460">Magnesium</keyword>
<keyword evidence="7 15" id="KW-0269">Exonuclease</keyword>
<keyword evidence="10 15" id="KW-0238">DNA-binding</keyword>
<keyword evidence="20" id="KW-1185">Reference proteome</keyword>
<comment type="domain">
    <text evidence="15">The C-terminal domain has nuclease activity and interacts with RecD. It interacts with RecA, facilitating its loading onto ssDNA.</text>
</comment>
<dbReference type="EC" id="5.6.2.4" evidence="15"/>
<organism evidence="19 20">
    <name type="scientific">Aliidiomarina sanyensis</name>
    <dbReference type="NCBI Taxonomy" id="1249555"/>
    <lineage>
        <taxon>Bacteria</taxon>
        <taxon>Pseudomonadati</taxon>
        <taxon>Pseudomonadota</taxon>
        <taxon>Gammaproteobacteria</taxon>
        <taxon>Alteromonadales</taxon>
        <taxon>Idiomarinaceae</taxon>
        <taxon>Aliidiomarina</taxon>
    </lineage>
</organism>
<dbReference type="Gene3D" id="1.10.3170.10">
    <property type="entry name" value="Recbcd, chain B, domain 2"/>
    <property type="match status" value="1"/>
</dbReference>
<dbReference type="GO" id="GO:0008854">
    <property type="term" value="F:exodeoxyribonuclease V activity"/>
    <property type="evidence" value="ECO:0007669"/>
    <property type="project" value="UniProtKB-EC"/>
</dbReference>
<keyword evidence="8 15" id="KW-0067">ATP-binding</keyword>
<sequence>MSTPQRLQPLRFPLRGIQLIEASAGTGKTYSLAALYVRFVLAHGGETPGGRAFLPPDILVVTFTKAATEELRDRIRARLVEAAAVFRGQSAGDDFLQALRAEYSEDQFAGCAARLQMAAEWMDEAAIFTIHGWCQRMLSEHAFDSGMGFAQEMEHDLTELQLQAARDYWRTWLYPLQDSRVLDDLGALARAPEMLLKQVQPWLRPDGKLIAFHADGQPLPTSQRPDEMGEKLRTWYRQVDAAVAALTPHLDTSLLELLTELQASKLNKRSYSDAKWHEVDLPTWKRWLAHPDEIQILQTDDAEHLQRFNPEVLRSRLKKGHVLPAHPAFVSLDHLMTVLNDRPDAYRAVVQHAAQWIAGRIEQQKERRAVLGFDDLLTRLHHALDREGGAVLAERIRAQFPVAMVDEFQDTDPIQFSIFRAIYPQIDANEYSLTLVGDPKQAIYSFRGADLQTYLRARRWTTGRHFNLPRNFRSAQALVDAVNRLFVQGEALPKGSFGFRHDDSEDTSAIGQNALPYFPVEAQGQSATYVEHGEIIPMLNYWLAPEAAEQFKKSDYMDRMARACADRIAKMLTDSDAKHCGLQSEGSLKALQPGSFAVLVRNRMEAKQIAEALAVRGVRTVYLSDRDSVYATEEAQTLLAWLQAIHAPEDEQKLRMALMMRLSMQNDAQFGVWLEDEQAWETMLEHCRDFQRIWRQQGVLPMIRAWLHTLALPSRWLALVEGERILTNMLHLAELLQRESAHRDGETGLMRWFATHVQAPSGTDEQIQRLESDASRVQIVTIHKSKGLQYDFVFLPFIASFKSASDAPLRYGQDDQTIVDIAPNETVKERADWERLLEDVRLLYVALTRAVYGCWLGLATFSEGNAKYSKLNRSALGYLLDLPDRPAPDDVRAALARLQWHEEPFPAAAMWQEVVSSAKPFPALVLSDHVTRERWWVASYSALRTRANAARLEAEQIGFAGTPDSARHAQLQDDDEMTAAQIALPLSSAPLDAADDGLHDFPRGASIGTFLHGLLEWACEEGFDKVAGAIDEQQNYLQKRLQQRGLEDFLPAVQHWLDRMLTTPLAFPGDHPIMSLATLPRAVSELEFWLEAKQVSVAQIDALAQQFFWPGVARPALEADTLNGMLKGFIDLTFIGSDGRYWVCDFKSNWLGADRSAYTQQSMQTAMLEKRYDVQATLYVFALHRLLKARVRDYEGNESKYLGGAMYWFMRDPSMGQLWLPTPHELVRALDTLFRAERSTTTMSEGAM</sequence>
<dbReference type="Gene3D" id="3.40.50.300">
    <property type="entry name" value="P-loop containing nucleotide triphosphate hydrolases"/>
    <property type="match status" value="2"/>
</dbReference>
<dbReference type="AlphaFoldDB" id="A0A432WKA2"/>
<dbReference type="NCBIfam" id="TIGR00609">
    <property type="entry name" value="recB"/>
    <property type="match status" value="1"/>
</dbReference>
<comment type="domain">
    <text evidence="15">The N-terminal DNA-binding domain is a ssDNA-dependent ATPase and has ATP-dependent 3'-5' helicase function. This domain interacts with RecC.</text>
</comment>
<feature type="region of interest" description="Nuclease activity, interacts with RecD and RecA" evidence="15">
    <location>
        <begin position="934"/>
        <end position="1248"/>
    </location>
</feature>
<dbReference type="SUPFAM" id="SSF52540">
    <property type="entry name" value="P-loop containing nucleoside triphosphate hydrolases"/>
    <property type="match status" value="1"/>
</dbReference>
<dbReference type="GO" id="GO:0005524">
    <property type="term" value="F:ATP binding"/>
    <property type="evidence" value="ECO:0007669"/>
    <property type="project" value="UniProtKB-UniRule"/>
</dbReference>
<keyword evidence="11 15" id="KW-0234">DNA repair</keyword>
<protein>
    <recommendedName>
        <fullName evidence="15">RecBCD enzyme subunit RecB</fullName>
        <ecNumber evidence="15">3.1.11.5</ecNumber>
        <ecNumber evidence="15">5.6.2.4</ecNumber>
    </recommendedName>
    <alternativeName>
        <fullName evidence="15">DNA 3'-5' helicase subunit RecB</fullName>
    </alternativeName>
    <alternativeName>
        <fullName evidence="15">Exonuclease V subunit RecB</fullName>
        <shortName evidence="15">ExoV subunit RecB</shortName>
    </alternativeName>
    <alternativeName>
        <fullName evidence="15">Helicase/nuclease RecBCD subunit RecB</fullName>
    </alternativeName>
</protein>
<comment type="similarity">
    <text evidence="15">Belongs to the helicase family. UvrD subfamily.</text>
</comment>
<evidence type="ECO:0000313" key="19">
    <source>
        <dbReference type="EMBL" id="RUO34223.1"/>
    </source>
</evidence>
<dbReference type="GO" id="GO:0005829">
    <property type="term" value="C:cytosol"/>
    <property type="evidence" value="ECO:0007669"/>
    <property type="project" value="TreeGrafter"/>
</dbReference>
<feature type="domain" description="UvrD-like helicase ATP-binding" evidence="17">
    <location>
        <begin position="1"/>
        <end position="475"/>
    </location>
</feature>
<dbReference type="GO" id="GO:0000724">
    <property type="term" value="P:double-strand break repair via homologous recombination"/>
    <property type="evidence" value="ECO:0007669"/>
    <property type="project" value="UniProtKB-UniRule"/>
</dbReference>
<dbReference type="GO" id="GO:0016887">
    <property type="term" value="F:ATP hydrolysis activity"/>
    <property type="evidence" value="ECO:0007669"/>
    <property type="project" value="RHEA"/>
</dbReference>
<dbReference type="InterPro" id="IPR004586">
    <property type="entry name" value="RecB"/>
</dbReference>
<dbReference type="Pfam" id="PF00580">
    <property type="entry name" value="UvrD-helicase"/>
    <property type="match status" value="1"/>
</dbReference>
<reference evidence="19 20" key="1">
    <citation type="journal article" date="2011" name="Front. Microbiol.">
        <title>Genomic signatures of strain selection and enhancement in Bacillus atrophaeus var. globigii, a historical biowarfare simulant.</title>
        <authorList>
            <person name="Gibbons H.S."/>
            <person name="Broomall S.M."/>
            <person name="McNew L.A."/>
            <person name="Daligault H."/>
            <person name="Chapman C."/>
            <person name="Bruce D."/>
            <person name="Karavis M."/>
            <person name="Krepps M."/>
            <person name="McGregor P.A."/>
            <person name="Hong C."/>
            <person name="Park K.H."/>
            <person name="Akmal A."/>
            <person name="Feldman A."/>
            <person name="Lin J.S."/>
            <person name="Chang W.E."/>
            <person name="Higgs B.W."/>
            <person name="Demirev P."/>
            <person name="Lindquist J."/>
            <person name="Liem A."/>
            <person name="Fochler E."/>
            <person name="Read T.D."/>
            <person name="Tapia R."/>
            <person name="Johnson S."/>
            <person name="Bishop-Lilly K.A."/>
            <person name="Detter C."/>
            <person name="Han C."/>
            <person name="Sozhamannan S."/>
            <person name="Rosenzweig C.N."/>
            <person name="Skowronski E.W."/>
        </authorList>
    </citation>
    <scope>NUCLEOTIDE SEQUENCE [LARGE SCALE GENOMIC DNA]</scope>
    <source>
        <strain evidence="19 20">GYP-17</strain>
    </source>
</reference>
<name>A0A432WKA2_9GAMM</name>
<comment type="subunit">
    <text evidence="15">Heterotrimer of RecB, RecC and RecD. All subunits contribute to DNA-binding. Interacts with RecA.</text>
</comment>
<dbReference type="HAMAP" id="MF_01485">
    <property type="entry name" value="RecB"/>
    <property type="match status" value="1"/>
</dbReference>
<dbReference type="InterPro" id="IPR011335">
    <property type="entry name" value="Restrct_endonuc-II-like"/>
</dbReference>
<keyword evidence="2 15" id="KW-0479">Metal-binding</keyword>
<evidence type="ECO:0000256" key="13">
    <source>
        <dbReference type="ARBA" id="ARBA00034617"/>
    </source>
</evidence>
<evidence type="ECO:0000259" key="18">
    <source>
        <dbReference type="PROSITE" id="PS51217"/>
    </source>
</evidence>
<keyword evidence="1 15" id="KW-0540">Nuclease</keyword>
<comment type="catalytic activity">
    <reaction evidence="15">
        <text>Exonucleolytic cleavage (in the presence of ATP) in either 5'- to 3'- or 3'- to 5'-direction to yield 5'-phosphooligonucleotides.</text>
        <dbReference type="EC" id="3.1.11.5"/>
    </reaction>
</comment>
<dbReference type="EMBL" id="PIPM01000004">
    <property type="protein sequence ID" value="RUO34223.1"/>
    <property type="molecule type" value="Genomic_DNA"/>
</dbReference>
<dbReference type="PROSITE" id="PS51198">
    <property type="entry name" value="UVRD_HELICASE_ATP_BIND"/>
    <property type="match status" value="1"/>
</dbReference>
<evidence type="ECO:0000256" key="14">
    <source>
        <dbReference type="ARBA" id="ARBA00048988"/>
    </source>
</evidence>
<dbReference type="SUPFAM" id="SSF52980">
    <property type="entry name" value="Restriction endonuclease-like"/>
    <property type="match status" value="1"/>
</dbReference>
<evidence type="ECO:0000256" key="11">
    <source>
        <dbReference type="ARBA" id="ARBA00023204"/>
    </source>
</evidence>
<dbReference type="GO" id="GO:0043138">
    <property type="term" value="F:3'-5' DNA helicase activity"/>
    <property type="evidence" value="ECO:0007669"/>
    <property type="project" value="UniProtKB-UniRule"/>
</dbReference>
<dbReference type="GO" id="GO:0003677">
    <property type="term" value="F:DNA binding"/>
    <property type="evidence" value="ECO:0007669"/>
    <property type="project" value="UniProtKB-UniRule"/>
</dbReference>
<dbReference type="InterPro" id="IPR011604">
    <property type="entry name" value="PDDEXK-like_dom_sf"/>
</dbReference>
<dbReference type="Proteomes" id="UP000288405">
    <property type="component" value="Unassembled WGS sequence"/>
</dbReference>
<evidence type="ECO:0000256" key="5">
    <source>
        <dbReference type="ARBA" id="ARBA00022801"/>
    </source>
</evidence>
<evidence type="ECO:0000259" key="17">
    <source>
        <dbReference type="PROSITE" id="PS51198"/>
    </source>
</evidence>
<comment type="cofactor">
    <cofactor evidence="15">
        <name>Mg(2+)</name>
        <dbReference type="ChEBI" id="CHEBI:18420"/>
    </cofactor>
    <text evidence="15">Binds 1 Mg(2+) ion per subunit.</text>
</comment>
<evidence type="ECO:0000256" key="4">
    <source>
        <dbReference type="ARBA" id="ARBA00022763"/>
    </source>
</evidence>
<dbReference type="PANTHER" id="PTHR11070:SF23">
    <property type="entry name" value="RECBCD ENZYME SUBUNIT RECB"/>
    <property type="match status" value="1"/>
</dbReference>
<evidence type="ECO:0000256" key="16">
    <source>
        <dbReference type="PROSITE-ProRule" id="PRU00560"/>
    </source>
</evidence>
<gene>
    <name evidence="15 19" type="primary">recB</name>
    <name evidence="19" type="ORF">CWE11_05705</name>
</gene>
<feature type="region of interest" description="DNA-binding and helicase activity, interacts with RecC" evidence="15">
    <location>
        <begin position="1"/>
        <end position="881"/>
    </location>
</feature>
<evidence type="ECO:0000256" key="6">
    <source>
        <dbReference type="ARBA" id="ARBA00022806"/>
    </source>
</evidence>
<evidence type="ECO:0000256" key="9">
    <source>
        <dbReference type="ARBA" id="ARBA00022842"/>
    </source>
</evidence>
<dbReference type="PANTHER" id="PTHR11070">
    <property type="entry name" value="UVRD / RECB / PCRA DNA HELICASE FAMILY MEMBER"/>
    <property type="match status" value="1"/>
</dbReference>
<comment type="caution">
    <text evidence="19">The sequence shown here is derived from an EMBL/GenBank/DDBJ whole genome shotgun (WGS) entry which is preliminary data.</text>
</comment>
<feature type="binding site" evidence="15">
    <location>
        <position position="1131"/>
    </location>
    <ligand>
        <name>Mg(2+)</name>
        <dbReference type="ChEBI" id="CHEBI:18420"/>
    </ligand>
</feature>
<keyword evidence="5 15" id="KW-0378">Hydrolase</keyword>
<dbReference type="EC" id="3.1.11.5" evidence="15"/>
<dbReference type="InterPro" id="IPR014017">
    <property type="entry name" value="DNA_helicase_UvrD-like_C"/>
</dbReference>
<dbReference type="Pfam" id="PF13361">
    <property type="entry name" value="UvrD_C"/>
    <property type="match status" value="1"/>
</dbReference>
<dbReference type="InterPro" id="IPR014016">
    <property type="entry name" value="UvrD-like_ATP-bd"/>
</dbReference>
<feature type="active site" description="For nuclease activity" evidence="15">
    <location>
        <position position="1145"/>
    </location>
</feature>
<evidence type="ECO:0000256" key="1">
    <source>
        <dbReference type="ARBA" id="ARBA00022722"/>
    </source>
</evidence>
<dbReference type="CDD" id="cd22352">
    <property type="entry name" value="RecB_C-like"/>
    <property type="match status" value="1"/>
</dbReference>
<feature type="binding site" evidence="15">
    <location>
        <position position="1145"/>
    </location>
    <ligand>
        <name>Mg(2+)</name>
        <dbReference type="ChEBI" id="CHEBI:18420"/>
    </ligand>
</feature>
<evidence type="ECO:0000256" key="8">
    <source>
        <dbReference type="ARBA" id="ARBA00022840"/>
    </source>
</evidence>
<accession>A0A432WKA2</accession>
<keyword evidence="3 15" id="KW-0547">Nucleotide-binding</keyword>
<dbReference type="Gene3D" id="3.90.320.10">
    <property type="match status" value="1"/>
</dbReference>
<dbReference type="GO" id="GO:0000287">
    <property type="term" value="F:magnesium ion binding"/>
    <property type="evidence" value="ECO:0007669"/>
    <property type="project" value="UniProtKB-UniRule"/>
</dbReference>
<evidence type="ECO:0000256" key="15">
    <source>
        <dbReference type="HAMAP-Rule" id="MF_01485"/>
    </source>
</evidence>
<evidence type="ECO:0000256" key="2">
    <source>
        <dbReference type="ARBA" id="ARBA00022723"/>
    </source>
</evidence>
<comment type="miscellaneous">
    <text evidence="15">In the RecBCD complex, RecB has a slow 3'-5' helicase, an exonuclease activity and loads RecA onto ssDNA, RecD has a fast 5'-3' helicase activity, while RecC stimulates the ATPase and processivity of the RecB helicase and contributes to recognition of the Chi site.</text>
</comment>
<comment type="catalytic activity">
    <reaction evidence="14 15">
        <text>ATP + H2O = ADP + phosphate + H(+)</text>
        <dbReference type="Rhea" id="RHEA:13065"/>
        <dbReference type="ChEBI" id="CHEBI:15377"/>
        <dbReference type="ChEBI" id="CHEBI:15378"/>
        <dbReference type="ChEBI" id="CHEBI:30616"/>
        <dbReference type="ChEBI" id="CHEBI:43474"/>
        <dbReference type="ChEBI" id="CHEBI:456216"/>
        <dbReference type="EC" id="5.6.2.4"/>
    </reaction>
</comment>
<evidence type="ECO:0000256" key="7">
    <source>
        <dbReference type="ARBA" id="ARBA00022839"/>
    </source>
</evidence>
<dbReference type="GO" id="GO:0009338">
    <property type="term" value="C:exodeoxyribonuclease V complex"/>
    <property type="evidence" value="ECO:0007669"/>
    <property type="project" value="TreeGrafter"/>
</dbReference>
<feature type="binding site" evidence="15">
    <location>
        <position position="1012"/>
    </location>
    <ligand>
        <name>Mg(2+)</name>
        <dbReference type="ChEBI" id="CHEBI:18420"/>
    </ligand>
</feature>
<dbReference type="OrthoDB" id="9810135at2"/>
<feature type="domain" description="UvrD-like helicase C-terminal" evidence="18">
    <location>
        <begin position="520"/>
        <end position="787"/>
    </location>
</feature>
<evidence type="ECO:0000256" key="10">
    <source>
        <dbReference type="ARBA" id="ARBA00023125"/>
    </source>
</evidence>